<dbReference type="EMBL" id="GEBQ01024419">
    <property type="protein sequence ID" value="JAT15558.1"/>
    <property type="molecule type" value="Transcribed_RNA"/>
</dbReference>
<dbReference type="AlphaFoldDB" id="A0A1B6L853"/>
<gene>
    <name evidence="2" type="ORF">g.54926</name>
    <name evidence="3" type="ORF">g.54927</name>
</gene>
<accession>A0A1B6L853</accession>
<protein>
    <submittedName>
        <fullName evidence="3">Uncharacterized protein</fullName>
    </submittedName>
</protein>
<dbReference type="InterPro" id="IPR019174">
    <property type="entry name" value="NADH_DH_b-subcmplx_su6"/>
</dbReference>
<dbReference type="GO" id="GO:0005739">
    <property type="term" value="C:mitochondrion"/>
    <property type="evidence" value="ECO:0007669"/>
    <property type="project" value="GOC"/>
</dbReference>
<evidence type="ECO:0000313" key="3">
    <source>
        <dbReference type="EMBL" id="JAT19892.1"/>
    </source>
</evidence>
<evidence type="ECO:0000313" key="2">
    <source>
        <dbReference type="EMBL" id="JAT15558.1"/>
    </source>
</evidence>
<dbReference type="PANTHER" id="PTHR21106">
    <property type="entry name" value="NADH DEHYDROGENASE [UBIQUINONE] 1 BETA SUBCOMPLEX SUBUNIT 6"/>
    <property type="match status" value="1"/>
</dbReference>
<dbReference type="GO" id="GO:0006120">
    <property type="term" value="P:mitochondrial electron transport, NADH to ubiquinone"/>
    <property type="evidence" value="ECO:0007669"/>
    <property type="project" value="InterPro"/>
</dbReference>
<keyword evidence="1" id="KW-0812">Transmembrane</keyword>
<dbReference type="PANTHER" id="PTHR21106:SF2">
    <property type="entry name" value="NADH DEHYDROGENASE [UBIQUINONE] 1 BETA SUBCOMPLEX SUBUNIT 6"/>
    <property type="match status" value="1"/>
</dbReference>
<sequence length="170" mass="19422">MGEKNVIEIPSLTGGIKPFPIQGRLDRERARLAGPGMTAAERKMRAQWIRDQMLSHHEPVHVPEIETELRNPIRRLYRKPLDLAFKALEPTLGSYTSAVRLFAGKFVIAWFGVYAAIYYAKYNKNDWTRTTGWRLTSSRSTCVPGEVGYPKAVHMKPQDYNTRGFENSPI</sequence>
<dbReference type="Pfam" id="PF09782">
    <property type="entry name" value="NDUF_B6"/>
    <property type="match status" value="1"/>
</dbReference>
<name>A0A1B6L853_9HEMI</name>
<keyword evidence="1" id="KW-0472">Membrane</keyword>
<feature type="transmembrane region" description="Helical" evidence="1">
    <location>
        <begin position="98"/>
        <end position="120"/>
    </location>
</feature>
<proteinExistence type="predicted"/>
<evidence type="ECO:0000256" key="1">
    <source>
        <dbReference type="SAM" id="Phobius"/>
    </source>
</evidence>
<keyword evidence="1" id="KW-1133">Transmembrane helix</keyword>
<reference evidence="3" key="1">
    <citation type="submission" date="2015-11" db="EMBL/GenBank/DDBJ databases">
        <title>De novo transcriptome assembly of four potential Pierce s Disease insect vectors from Arizona vineyards.</title>
        <authorList>
            <person name="Tassone E.E."/>
        </authorList>
    </citation>
    <scope>NUCLEOTIDE SEQUENCE</scope>
</reference>
<organism evidence="3">
    <name type="scientific">Graphocephala atropunctata</name>
    <dbReference type="NCBI Taxonomy" id="36148"/>
    <lineage>
        <taxon>Eukaryota</taxon>
        <taxon>Metazoa</taxon>
        <taxon>Ecdysozoa</taxon>
        <taxon>Arthropoda</taxon>
        <taxon>Hexapoda</taxon>
        <taxon>Insecta</taxon>
        <taxon>Pterygota</taxon>
        <taxon>Neoptera</taxon>
        <taxon>Paraneoptera</taxon>
        <taxon>Hemiptera</taxon>
        <taxon>Auchenorrhyncha</taxon>
        <taxon>Membracoidea</taxon>
        <taxon>Cicadellidae</taxon>
        <taxon>Cicadellinae</taxon>
        <taxon>Cicadellini</taxon>
        <taxon>Graphocephala</taxon>
    </lineage>
</organism>
<dbReference type="EMBL" id="GEBQ01020085">
    <property type="protein sequence ID" value="JAT19892.1"/>
    <property type="molecule type" value="Transcribed_RNA"/>
</dbReference>